<organism evidence="2 3">
    <name type="scientific">Pyrinomonas methylaliphatogenes</name>
    <dbReference type="NCBI Taxonomy" id="454194"/>
    <lineage>
        <taxon>Bacteria</taxon>
        <taxon>Pseudomonadati</taxon>
        <taxon>Acidobacteriota</taxon>
        <taxon>Blastocatellia</taxon>
        <taxon>Blastocatellales</taxon>
        <taxon>Pyrinomonadaceae</taxon>
        <taxon>Pyrinomonas</taxon>
    </lineage>
</organism>
<dbReference type="AlphaFoldDB" id="A0A0B6X217"/>
<dbReference type="Proteomes" id="UP000031518">
    <property type="component" value="Unassembled WGS sequence"/>
</dbReference>
<reference evidence="2 3" key="2">
    <citation type="submission" date="2015-01" db="EMBL/GenBank/DDBJ databases">
        <title>Complete genome sequence of Pyrinomonas methylaliphatogenes type strain K22T.</title>
        <authorList>
            <person name="Lee K.C.Y."/>
            <person name="Power J.F."/>
            <person name="Dunfield P.F."/>
            <person name="Morgan X.C."/>
            <person name="Huttenhower C."/>
            <person name="Stott M.B."/>
        </authorList>
    </citation>
    <scope>NUCLEOTIDE SEQUENCE [LARGE SCALE GENOMIC DNA]</scope>
    <source>
        <strain evidence="2 3">K22</strain>
    </source>
</reference>
<protein>
    <submittedName>
        <fullName evidence="2">Glutaredoxin-like protein</fullName>
    </submittedName>
</protein>
<gene>
    <name evidence="2" type="ORF">PYK22_03081</name>
</gene>
<evidence type="ECO:0000259" key="1">
    <source>
        <dbReference type="Pfam" id="PF00462"/>
    </source>
</evidence>
<dbReference type="NCBIfam" id="NF041212">
    <property type="entry name" value="Uxx_star"/>
    <property type="match status" value="1"/>
</dbReference>
<dbReference type="RefSeq" id="WP_041978592.1">
    <property type="nucleotide sequence ID" value="NZ_CBXV010000008.1"/>
</dbReference>
<dbReference type="SUPFAM" id="SSF52833">
    <property type="entry name" value="Thioredoxin-like"/>
    <property type="match status" value="1"/>
</dbReference>
<dbReference type="OrthoDB" id="9795531at2"/>
<dbReference type="Pfam" id="PF00462">
    <property type="entry name" value="Glutaredoxin"/>
    <property type="match status" value="1"/>
</dbReference>
<evidence type="ECO:0000313" key="2">
    <source>
        <dbReference type="EMBL" id="CDM67032.1"/>
    </source>
</evidence>
<feature type="domain" description="Glutaredoxin" evidence="1">
    <location>
        <begin position="3"/>
        <end position="62"/>
    </location>
</feature>
<accession>A0A0B6X217</accession>
<dbReference type="STRING" id="454194.PYK22_03081"/>
<name>A0A0B6X217_9BACT</name>
<dbReference type="InterPro" id="IPR002109">
    <property type="entry name" value="Glutaredoxin"/>
</dbReference>
<dbReference type="Gene3D" id="3.40.30.10">
    <property type="entry name" value="Glutaredoxin"/>
    <property type="match status" value="1"/>
</dbReference>
<sequence>MLELYGTRSCPYTAELRADLEWRGESFVEYDVELDQEALRRMLELTGGNRMVPVLVKEGRVIQTGWQGRGCYI</sequence>
<dbReference type="InterPro" id="IPR036249">
    <property type="entry name" value="Thioredoxin-like_sf"/>
</dbReference>
<reference evidence="2 3" key="1">
    <citation type="submission" date="2013-12" db="EMBL/GenBank/DDBJ databases">
        <authorList>
            <person name="Stott M."/>
        </authorList>
    </citation>
    <scope>NUCLEOTIDE SEQUENCE [LARGE SCALE GENOMIC DNA]</scope>
    <source>
        <strain evidence="2 3">K22</strain>
    </source>
</reference>
<evidence type="ECO:0000313" key="3">
    <source>
        <dbReference type="Proteomes" id="UP000031518"/>
    </source>
</evidence>
<dbReference type="PROSITE" id="PS51354">
    <property type="entry name" value="GLUTAREDOXIN_2"/>
    <property type="match status" value="1"/>
</dbReference>
<dbReference type="CDD" id="cd02976">
    <property type="entry name" value="NrdH"/>
    <property type="match status" value="1"/>
</dbReference>
<proteinExistence type="predicted"/>
<keyword evidence="3" id="KW-1185">Reference proteome</keyword>
<dbReference type="EMBL" id="CBXV010000008">
    <property type="protein sequence ID" value="CDM67032.1"/>
    <property type="molecule type" value="Genomic_DNA"/>
</dbReference>